<evidence type="ECO:0000256" key="6">
    <source>
        <dbReference type="ARBA" id="ARBA00023065"/>
    </source>
</evidence>
<dbReference type="PANTHER" id="PTHR30069">
    <property type="entry name" value="TONB-DEPENDENT OUTER MEMBRANE RECEPTOR"/>
    <property type="match status" value="1"/>
</dbReference>
<dbReference type="EMBL" id="CACVAX010000053">
    <property type="protein sequence ID" value="CAA6819084.1"/>
    <property type="molecule type" value="Genomic_DNA"/>
</dbReference>
<evidence type="ECO:0000256" key="9">
    <source>
        <dbReference type="ARBA" id="ARBA00023237"/>
    </source>
</evidence>
<evidence type="ECO:0008006" key="15">
    <source>
        <dbReference type="Google" id="ProtNLM"/>
    </source>
</evidence>
<dbReference type="InterPro" id="IPR000531">
    <property type="entry name" value="Beta-barrel_TonB"/>
</dbReference>
<dbReference type="Pfam" id="PF07715">
    <property type="entry name" value="Plug"/>
    <property type="match status" value="1"/>
</dbReference>
<evidence type="ECO:0000259" key="13">
    <source>
        <dbReference type="Pfam" id="PF07715"/>
    </source>
</evidence>
<evidence type="ECO:0000256" key="3">
    <source>
        <dbReference type="ARBA" id="ARBA00022452"/>
    </source>
</evidence>
<evidence type="ECO:0000256" key="7">
    <source>
        <dbReference type="ARBA" id="ARBA00023077"/>
    </source>
</evidence>
<feature type="domain" description="TonB-dependent receptor plug" evidence="13">
    <location>
        <begin position="40"/>
        <end position="147"/>
    </location>
</feature>
<accession>A0A6S6TIC1</accession>
<evidence type="ECO:0000256" key="2">
    <source>
        <dbReference type="ARBA" id="ARBA00022448"/>
    </source>
</evidence>
<dbReference type="PROSITE" id="PS52016">
    <property type="entry name" value="TONB_DEPENDENT_REC_3"/>
    <property type="match status" value="1"/>
</dbReference>
<dbReference type="GO" id="GO:0006811">
    <property type="term" value="P:monoatomic ion transport"/>
    <property type="evidence" value="ECO:0007669"/>
    <property type="project" value="UniProtKB-KW"/>
</dbReference>
<comment type="subcellular location">
    <subcellularLocation>
        <location evidence="1 10">Cell outer membrane</location>
        <topology evidence="1 10">Multi-pass membrane protein</topology>
    </subcellularLocation>
</comment>
<keyword evidence="6" id="KW-0406">Ion transport</keyword>
<dbReference type="Gene3D" id="2.40.170.20">
    <property type="entry name" value="TonB-dependent receptor, beta-barrel domain"/>
    <property type="match status" value="1"/>
</dbReference>
<dbReference type="PANTHER" id="PTHR30069:SF53">
    <property type="entry name" value="COLICIN I RECEPTOR-RELATED"/>
    <property type="match status" value="1"/>
</dbReference>
<name>A0A6S6TIC1_9BACT</name>
<dbReference type="GO" id="GO:0009279">
    <property type="term" value="C:cell outer membrane"/>
    <property type="evidence" value="ECO:0007669"/>
    <property type="project" value="UniProtKB-SubCell"/>
</dbReference>
<dbReference type="Pfam" id="PF00593">
    <property type="entry name" value="TonB_dep_Rec_b-barrel"/>
    <property type="match status" value="1"/>
</dbReference>
<dbReference type="AlphaFoldDB" id="A0A6S6TIC1"/>
<evidence type="ECO:0000313" key="14">
    <source>
        <dbReference type="EMBL" id="CAA6819084.1"/>
    </source>
</evidence>
<dbReference type="InterPro" id="IPR036942">
    <property type="entry name" value="Beta-barrel_TonB_sf"/>
</dbReference>
<evidence type="ECO:0000259" key="12">
    <source>
        <dbReference type="Pfam" id="PF00593"/>
    </source>
</evidence>
<dbReference type="GO" id="GO:0015889">
    <property type="term" value="P:cobalamin transport"/>
    <property type="evidence" value="ECO:0007669"/>
    <property type="project" value="TreeGrafter"/>
</dbReference>
<keyword evidence="5" id="KW-0732">Signal</keyword>
<evidence type="ECO:0000256" key="11">
    <source>
        <dbReference type="RuleBase" id="RU003357"/>
    </source>
</evidence>
<dbReference type="InterPro" id="IPR039426">
    <property type="entry name" value="TonB-dep_rcpt-like"/>
</dbReference>
<evidence type="ECO:0000256" key="5">
    <source>
        <dbReference type="ARBA" id="ARBA00022729"/>
    </source>
</evidence>
<reference evidence="14" key="1">
    <citation type="submission" date="2020-01" db="EMBL/GenBank/DDBJ databases">
        <authorList>
            <person name="Meier V. D."/>
            <person name="Meier V D."/>
        </authorList>
    </citation>
    <scope>NUCLEOTIDE SEQUENCE</scope>
    <source>
        <strain evidence="14">HLG_WM_MAG_04</strain>
    </source>
</reference>
<comment type="similarity">
    <text evidence="10 11">Belongs to the TonB-dependent receptor family.</text>
</comment>
<feature type="domain" description="TonB-dependent receptor-like beta-barrel" evidence="12">
    <location>
        <begin position="205"/>
        <end position="591"/>
    </location>
</feature>
<dbReference type="CDD" id="cd01347">
    <property type="entry name" value="ligand_gated_channel"/>
    <property type="match status" value="1"/>
</dbReference>
<organism evidence="14">
    <name type="scientific">uncultured Sulfurovum sp</name>
    <dbReference type="NCBI Taxonomy" id="269237"/>
    <lineage>
        <taxon>Bacteria</taxon>
        <taxon>Pseudomonadati</taxon>
        <taxon>Campylobacterota</taxon>
        <taxon>Epsilonproteobacteria</taxon>
        <taxon>Campylobacterales</taxon>
        <taxon>Sulfurovaceae</taxon>
        <taxon>Sulfurovum</taxon>
        <taxon>environmental samples</taxon>
    </lineage>
</organism>
<keyword evidence="9 10" id="KW-0998">Cell outer membrane</keyword>
<proteinExistence type="inferred from homology"/>
<dbReference type="SUPFAM" id="SSF56935">
    <property type="entry name" value="Porins"/>
    <property type="match status" value="1"/>
</dbReference>
<gene>
    <name evidence="14" type="ORF">HELGO_WM8668</name>
</gene>
<keyword evidence="3 10" id="KW-1134">Transmembrane beta strand</keyword>
<evidence type="ECO:0000256" key="1">
    <source>
        <dbReference type="ARBA" id="ARBA00004571"/>
    </source>
</evidence>
<dbReference type="Gene3D" id="2.170.130.10">
    <property type="entry name" value="TonB-dependent receptor, plug domain"/>
    <property type="match status" value="1"/>
</dbReference>
<evidence type="ECO:0000256" key="10">
    <source>
        <dbReference type="PROSITE-ProRule" id="PRU01360"/>
    </source>
</evidence>
<evidence type="ECO:0000256" key="8">
    <source>
        <dbReference type="ARBA" id="ARBA00023136"/>
    </source>
</evidence>
<keyword evidence="7 11" id="KW-0798">TonB box</keyword>
<evidence type="ECO:0000256" key="4">
    <source>
        <dbReference type="ARBA" id="ARBA00022692"/>
    </source>
</evidence>
<protein>
    <recommendedName>
        <fullName evidence="15">TonB-dependent receptor</fullName>
    </recommendedName>
</protein>
<sequence>MNTTIRLSLLTTLLLNTNLSAEEKLEDIKVISATKTSQKLSEVTSNIQVITAQEIEERHYTTLTEALNTLPGVSFTSNGGLGQTSSLRLRGFDPKQTIVLIDGIRYNDVTSPIGAAFEHLLIDDIERIEVIKGAQSGIWGADAVAGVINIISKDAKKGFKLQASQEFGSFNSSSSKIGVSYKEEDFYLKASSTQIDTNGFTAQIPQKANIDDFEDDKYQNKTTNLKAGFNINATNKIDISHTVIDATNQFDGGFFPLTATQIANNNQLSSTTNDKFSSVNFNHIDSFNELNIYANHSTFERRSMNGATISAFDGSVKEYGLNSKINYLDNSFVLIGGDYKTFEHKNSIDQSNKNKALFITNNNQVKGFFAGTTILTESLRHDKYDTFNNQTTAKIGLKHISRQIEGLTASINYGTAYRIPSLTELYTPFYGNTALSPEETKSLDISLEYKDLSFTYFDNKIDNLIGFHPTTFQNINVDGTTKIKGYEIAYATTLFDILALSLNYTKLDAKDKTDSNLLRRPNNSVKFGVDYYGIERVHLGFNGEHIGNREDKDFSSFPATHVDTGKYTVANFTANYKVDKQLSFYTKIDNITDEEYQTVYGYTASPRAVYTGMKLSY</sequence>
<keyword evidence="2 10" id="KW-0813">Transport</keyword>
<keyword evidence="4 10" id="KW-0812">Transmembrane</keyword>
<dbReference type="InterPro" id="IPR037066">
    <property type="entry name" value="Plug_dom_sf"/>
</dbReference>
<dbReference type="InterPro" id="IPR012910">
    <property type="entry name" value="Plug_dom"/>
</dbReference>
<keyword evidence="8 10" id="KW-0472">Membrane</keyword>